<protein>
    <recommendedName>
        <fullName evidence="3">Glabrous enhancer-binding protein-like DBD domain-containing protein</fullName>
    </recommendedName>
</protein>
<dbReference type="EMBL" id="SWLB01000016">
    <property type="protein sequence ID" value="KAF3327836.1"/>
    <property type="molecule type" value="Genomic_DNA"/>
</dbReference>
<gene>
    <name evidence="4" type="ORF">FCM35_KLT06442</name>
</gene>
<organism evidence="4 5">
    <name type="scientific">Carex littledalei</name>
    <dbReference type="NCBI Taxonomy" id="544730"/>
    <lineage>
        <taxon>Eukaryota</taxon>
        <taxon>Viridiplantae</taxon>
        <taxon>Streptophyta</taxon>
        <taxon>Embryophyta</taxon>
        <taxon>Tracheophyta</taxon>
        <taxon>Spermatophyta</taxon>
        <taxon>Magnoliopsida</taxon>
        <taxon>Liliopsida</taxon>
        <taxon>Poales</taxon>
        <taxon>Cyperaceae</taxon>
        <taxon>Cyperoideae</taxon>
        <taxon>Cariceae</taxon>
        <taxon>Carex</taxon>
        <taxon>Carex subgen. Euthyceras</taxon>
    </lineage>
</organism>
<proteinExistence type="inferred from homology"/>
<dbReference type="GO" id="GO:0006355">
    <property type="term" value="P:regulation of DNA-templated transcription"/>
    <property type="evidence" value="ECO:0007669"/>
    <property type="project" value="InterPro"/>
</dbReference>
<accession>A0A833V7S5</accession>
<dbReference type="GO" id="GO:0005634">
    <property type="term" value="C:nucleus"/>
    <property type="evidence" value="ECO:0007669"/>
    <property type="project" value="TreeGrafter"/>
</dbReference>
<dbReference type="InterPro" id="IPR007592">
    <property type="entry name" value="GEBP"/>
</dbReference>
<feature type="region of interest" description="Disordered" evidence="2">
    <location>
        <begin position="190"/>
        <end position="215"/>
    </location>
</feature>
<keyword evidence="5" id="KW-1185">Reference proteome</keyword>
<feature type="compositionally biased region" description="Acidic residues" evidence="2">
    <location>
        <begin position="35"/>
        <end position="49"/>
    </location>
</feature>
<dbReference type="PANTHER" id="PTHR31662">
    <property type="entry name" value="BNAANNG10740D PROTEIN-RELATED"/>
    <property type="match status" value="1"/>
</dbReference>
<evidence type="ECO:0000256" key="1">
    <source>
        <dbReference type="ARBA" id="ARBA00010820"/>
    </source>
</evidence>
<feature type="domain" description="Glabrous enhancer-binding protein-like DBD" evidence="3">
    <location>
        <begin position="97"/>
        <end position="187"/>
    </location>
</feature>
<comment type="similarity">
    <text evidence="1">Belongs to the GeBP family.</text>
</comment>
<evidence type="ECO:0000313" key="4">
    <source>
        <dbReference type="EMBL" id="KAF3327836.1"/>
    </source>
</evidence>
<feature type="compositionally biased region" description="Basic and acidic residues" evidence="2">
    <location>
        <begin position="202"/>
        <end position="211"/>
    </location>
</feature>
<name>A0A833V7S5_9POAL</name>
<evidence type="ECO:0000313" key="5">
    <source>
        <dbReference type="Proteomes" id="UP000623129"/>
    </source>
</evidence>
<comment type="caution">
    <text evidence="4">The sequence shown here is derived from an EMBL/GenBank/DDBJ whole genome shotgun (WGS) entry which is preliminary data.</text>
</comment>
<dbReference type="InterPro" id="IPR053932">
    <property type="entry name" value="GeBP-like_DBD"/>
</dbReference>
<reference evidence="4" key="1">
    <citation type="submission" date="2020-01" db="EMBL/GenBank/DDBJ databases">
        <title>Genome sequence of Kobresia littledalei, the first chromosome-level genome in the family Cyperaceae.</title>
        <authorList>
            <person name="Qu G."/>
        </authorList>
    </citation>
    <scope>NUCLEOTIDE SEQUENCE</scope>
    <source>
        <strain evidence="4">C.B.Clarke</strain>
        <tissue evidence="4">Leaf</tissue>
    </source>
</reference>
<feature type="compositionally biased region" description="Acidic residues" evidence="2">
    <location>
        <begin position="64"/>
        <end position="81"/>
    </location>
</feature>
<feature type="region of interest" description="Disordered" evidence="2">
    <location>
        <begin position="1"/>
        <end position="93"/>
    </location>
</feature>
<feature type="compositionally biased region" description="Low complexity" evidence="2">
    <location>
        <begin position="1"/>
        <end position="14"/>
    </location>
</feature>
<evidence type="ECO:0000259" key="3">
    <source>
        <dbReference type="Pfam" id="PF04504"/>
    </source>
</evidence>
<dbReference type="Proteomes" id="UP000623129">
    <property type="component" value="Unassembled WGS sequence"/>
</dbReference>
<dbReference type="OrthoDB" id="661680at2759"/>
<feature type="compositionally biased region" description="Polar residues" evidence="2">
    <location>
        <begin position="191"/>
        <end position="201"/>
    </location>
</feature>
<dbReference type="PANTHER" id="PTHR31662:SF33">
    <property type="entry name" value="DNA-BINDING STOREKEEPER PROTEIN TRANSCRIPTIONAL REGULATOR-LIKE PROTEIN"/>
    <property type="match status" value="1"/>
</dbReference>
<evidence type="ECO:0000256" key="2">
    <source>
        <dbReference type="SAM" id="MobiDB-lite"/>
    </source>
</evidence>
<sequence length="295" mass="33577">MASSSSSSSSSESSDPNPNPHPPIKTLTPQKCSEPEDSSEENEEEEETVEIQPPQKPLEPKDSSEEEEQEEEQEQEQEEEQVEKSPENSQKKKSAIQRIWTLEDEMTLLWALSDYQLKNGKLPPSKDYASFISTISGSISFPVTVKQLFNKMRTMKFNYNQNKKKGSNIKFSTPHDKVVFDLCTKLYEDGSNGSKQGASQETNRDDAETKRDSKRKKGSSHFYLEGLIKDMISTEKCLRWFSTVEEVVEHIGESGAHDLEAKTKMLRMDAIKLHAREENLIAELFEILADEMVDD</sequence>
<dbReference type="Pfam" id="PF04504">
    <property type="entry name" value="GeBP-like_DBD"/>
    <property type="match status" value="1"/>
</dbReference>
<dbReference type="AlphaFoldDB" id="A0A833V7S5"/>